<organism evidence="2 3">
    <name type="scientific">Pseudocitrobacter corydidari</name>
    <dbReference type="NCBI Taxonomy" id="2891570"/>
    <lineage>
        <taxon>Bacteria</taxon>
        <taxon>Pseudomonadati</taxon>
        <taxon>Pseudomonadota</taxon>
        <taxon>Gammaproteobacteria</taxon>
        <taxon>Enterobacterales</taxon>
        <taxon>Enterobacteriaceae</taxon>
        <taxon>Pseudocitrobacter</taxon>
    </lineage>
</organism>
<sequence>MRITIASIILIISATAIGAEDTPSHFDIPEQVLNNMTKESRTKLQDIITKAQHGDKVSQTVMGIIYLNGLTESPSVKDINKAFYWFNLAAKQDYDEAEFYLGQLYHYGYDNTTPNYRTAIYWYEKAAEKGNEQAQINCANIYQFGPQEFKNINKAKFWLQRAVQKDNPIAHANLGIIGVQENNYDEAIPHLKIAAEKGQRLGQYNYGTLFFNGHGVPKDIQQAKYWFEKAATQNLPIAQITLGQIYAWGLDGNGINKEEALLWLNKAKNQGSLTDKQIKAIISKKTD</sequence>
<name>A0ABY3SD90_9ENTR</name>
<dbReference type="PANTHER" id="PTHR11102">
    <property type="entry name" value="SEL-1-LIKE PROTEIN"/>
    <property type="match status" value="1"/>
</dbReference>
<dbReference type="RefSeq" id="WP_231826400.1">
    <property type="nucleotide sequence ID" value="NZ_CP087880.1"/>
</dbReference>
<reference evidence="2 3" key="1">
    <citation type="journal article" date="2022" name="Int. J. Syst. Evol. Microbiol.">
        <title>Pseudocitrobacter corydidari sp. nov., isolated from the Asian emerald cockroach Corydidarum magnifica.</title>
        <authorList>
            <person name="Guzman J."/>
            <person name="Poehlein A."/>
            <person name="Glaeser S.P."/>
            <person name="Schwengers O."/>
            <person name="Blom J."/>
            <person name="Hollensteiner J."/>
            <person name="Kampfer P."/>
            <person name="Vilcinskas A."/>
        </authorList>
    </citation>
    <scope>NUCLEOTIDE SEQUENCE [LARGE SCALE GENOMIC DNA]</scope>
    <source>
        <strain evidence="2">G163CM</strain>
    </source>
</reference>
<dbReference type="SUPFAM" id="SSF81901">
    <property type="entry name" value="HCP-like"/>
    <property type="match status" value="2"/>
</dbReference>
<dbReference type="InterPro" id="IPR006597">
    <property type="entry name" value="Sel1-like"/>
</dbReference>
<dbReference type="InterPro" id="IPR011990">
    <property type="entry name" value="TPR-like_helical_dom_sf"/>
</dbReference>
<dbReference type="Proteomes" id="UP001199659">
    <property type="component" value="Chromosome"/>
</dbReference>
<proteinExistence type="predicted"/>
<dbReference type="EMBL" id="CP087880">
    <property type="protein sequence ID" value="UGS43808.1"/>
    <property type="molecule type" value="Genomic_DNA"/>
</dbReference>
<dbReference type="SMART" id="SM00671">
    <property type="entry name" value="SEL1"/>
    <property type="match status" value="6"/>
</dbReference>
<dbReference type="Pfam" id="PF08238">
    <property type="entry name" value="Sel1"/>
    <property type="match status" value="6"/>
</dbReference>
<feature type="chain" id="PRO_5046918423" evidence="1">
    <location>
        <begin position="19"/>
        <end position="287"/>
    </location>
</feature>
<dbReference type="PANTHER" id="PTHR11102:SF160">
    <property type="entry name" value="ERAD-ASSOCIATED E3 UBIQUITIN-PROTEIN LIGASE COMPONENT HRD3"/>
    <property type="match status" value="1"/>
</dbReference>
<dbReference type="Gene3D" id="1.25.40.10">
    <property type="entry name" value="Tetratricopeptide repeat domain"/>
    <property type="match status" value="2"/>
</dbReference>
<evidence type="ECO:0000313" key="2">
    <source>
        <dbReference type="EMBL" id="UGS43808.1"/>
    </source>
</evidence>
<gene>
    <name evidence="2" type="primary">esiB_3</name>
    <name evidence="2" type="ORF">G163CM_45910</name>
</gene>
<evidence type="ECO:0000256" key="1">
    <source>
        <dbReference type="SAM" id="SignalP"/>
    </source>
</evidence>
<evidence type="ECO:0000313" key="3">
    <source>
        <dbReference type="Proteomes" id="UP001199659"/>
    </source>
</evidence>
<keyword evidence="1" id="KW-0732">Signal</keyword>
<protein>
    <submittedName>
        <fullName evidence="2">Secretory immunoglobulin A-binding protein EsiB</fullName>
    </submittedName>
</protein>
<accession>A0ABY3SD90</accession>
<keyword evidence="3" id="KW-1185">Reference proteome</keyword>
<dbReference type="InterPro" id="IPR050767">
    <property type="entry name" value="Sel1_AlgK"/>
</dbReference>
<feature type="signal peptide" evidence="1">
    <location>
        <begin position="1"/>
        <end position="18"/>
    </location>
</feature>